<organism evidence="1">
    <name type="scientific">marine sediment metagenome</name>
    <dbReference type="NCBI Taxonomy" id="412755"/>
    <lineage>
        <taxon>unclassified sequences</taxon>
        <taxon>metagenomes</taxon>
        <taxon>ecological metagenomes</taxon>
    </lineage>
</organism>
<evidence type="ECO:0008006" key="2">
    <source>
        <dbReference type="Google" id="ProtNLM"/>
    </source>
</evidence>
<feature type="non-terminal residue" evidence="1">
    <location>
        <position position="1"/>
    </location>
</feature>
<name>X0WHM6_9ZZZZ</name>
<reference evidence="1" key="1">
    <citation type="journal article" date="2014" name="Front. Microbiol.">
        <title>High frequency of phylogenetically diverse reductive dehalogenase-homologous genes in deep subseafloor sedimentary metagenomes.</title>
        <authorList>
            <person name="Kawai M."/>
            <person name="Futagami T."/>
            <person name="Toyoda A."/>
            <person name="Takaki Y."/>
            <person name="Nishi S."/>
            <person name="Hori S."/>
            <person name="Arai W."/>
            <person name="Tsubouchi T."/>
            <person name="Morono Y."/>
            <person name="Uchiyama I."/>
            <person name="Ito T."/>
            <person name="Fujiyama A."/>
            <person name="Inagaki F."/>
            <person name="Takami H."/>
        </authorList>
    </citation>
    <scope>NUCLEOTIDE SEQUENCE</scope>
    <source>
        <strain evidence="1">Expedition CK06-06</strain>
    </source>
</reference>
<dbReference type="EMBL" id="BARS01031954">
    <property type="protein sequence ID" value="GAG23993.1"/>
    <property type="molecule type" value="Genomic_DNA"/>
</dbReference>
<sequence>TELVARNKTWCLVFSKEVDNKQQNCKHWQPDGATIKAQKVQISNEIKTRLAASQKDNKSKKKANIMGTSPLSAKETWDEIEKDFDISKRAFGKKINFVTENFKRNIIFRDVGHAYVLANLGYSKPAVILAGSVIEELLRLYLVHKKIKPASKTFESYIQTCEQNGLLKSGISRLTDSVRHFRNVVHLQKEKNSKITISKATAKGAVTSIFTIANDF</sequence>
<accession>X0WHM6</accession>
<evidence type="ECO:0000313" key="1">
    <source>
        <dbReference type="EMBL" id="GAG23993.1"/>
    </source>
</evidence>
<dbReference type="AlphaFoldDB" id="X0WHM6"/>
<comment type="caution">
    <text evidence="1">The sequence shown here is derived from an EMBL/GenBank/DDBJ whole genome shotgun (WGS) entry which is preliminary data.</text>
</comment>
<gene>
    <name evidence="1" type="ORF">S01H1_49655</name>
</gene>
<protein>
    <recommendedName>
        <fullName evidence="2">DUF4145 domain-containing protein</fullName>
    </recommendedName>
</protein>
<proteinExistence type="predicted"/>